<keyword evidence="3" id="KW-1185">Reference proteome</keyword>
<proteinExistence type="predicted"/>
<reference evidence="2 3" key="1">
    <citation type="journal article" date="2013" name="PLoS Genet.">
        <title>The genome and development-dependent transcriptomes of Pyronema confluens: a window into fungal evolution.</title>
        <authorList>
            <person name="Traeger S."/>
            <person name="Altegoer F."/>
            <person name="Freitag M."/>
            <person name="Gabaldon T."/>
            <person name="Kempken F."/>
            <person name="Kumar A."/>
            <person name="Marcet-Houben M."/>
            <person name="Poggeler S."/>
            <person name="Stajich J.E."/>
            <person name="Nowrousian M."/>
        </authorList>
    </citation>
    <scope>NUCLEOTIDE SEQUENCE [LARGE SCALE GENOMIC DNA]</scope>
    <source>
        <strain evidence="3">CBS 100304</strain>
        <tissue evidence="2">Vegetative mycelium</tissue>
    </source>
</reference>
<dbReference type="AlphaFoldDB" id="U4LLD9"/>
<dbReference type="Gene3D" id="2.60.20.10">
    <property type="entry name" value="Crystallins"/>
    <property type="match status" value="1"/>
</dbReference>
<evidence type="ECO:0000313" key="2">
    <source>
        <dbReference type="EMBL" id="CCX32748.1"/>
    </source>
</evidence>
<dbReference type="Proteomes" id="UP000018144">
    <property type="component" value="Unassembled WGS sequence"/>
</dbReference>
<dbReference type="EMBL" id="HF935907">
    <property type="protein sequence ID" value="CCX32748.1"/>
    <property type="molecule type" value="Genomic_DNA"/>
</dbReference>
<name>U4LLD9_PYROM</name>
<dbReference type="OrthoDB" id="4794970at2759"/>
<feature type="signal peptide" evidence="1">
    <location>
        <begin position="1"/>
        <end position="18"/>
    </location>
</feature>
<evidence type="ECO:0000256" key="1">
    <source>
        <dbReference type="SAM" id="SignalP"/>
    </source>
</evidence>
<protein>
    <submittedName>
        <fullName evidence="2">Uncharacterized protein</fullName>
    </submittedName>
</protein>
<sequence>MKLTSILLLLPAIALTSAIDVSEEIMDIEARDDKRPPPNTTYMIACKHQDFHGWCIPDNKWVPWGKCFTLDKTHSNAITSYRVLDGCCAFFRRPGCTDRLFEAHNRGHGRVLRKLGKGHNDQISSYKCAKECGIRDGE</sequence>
<feature type="chain" id="PRO_5004652427" evidence="1">
    <location>
        <begin position="19"/>
        <end position="138"/>
    </location>
</feature>
<evidence type="ECO:0000313" key="3">
    <source>
        <dbReference type="Proteomes" id="UP000018144"/>
    </source>
</evidence>
<keyword evidence="1" id="KW-0732">Signal</keyword>
<gene>
    <name evidence="2" type="ORF">PCON_13599</name>
</gene>
<accession>U4LLD9</accession>
<organism evidence="2 3">
    <name type="scientific">Pyronema omphalodes (strain CBS 100304)</name>
    <name type="common">Pyronema confluens</name>
    <dbReference type="NCBI Taxonomy" id="1076935"/>
    <lineage>
        <taxon>Eukaryota</taxon>
        <taxon>Fungi</taxon>
        <taxon>Dikarya</taxon>
        <taxon>Ascomycota</taxon>
        <taxon>Pezizomycotina</taxon>
        <taxon>Pezizomycetes</taxon>
        <taxon>Pezizales</taxon>
        <taxon>Pyronemataceae</taxon>
        <taxon>Pyronema</taxon>
    </lineage>
</organism>